<comment type="caution">
    <text evidence="3">The sequence shown here is derived from an EMBL/GenBank/DDBJ whole genome shotgun (WGS) entry which is preliminary data.</text>
</comment>
<dbReference type="PANTHER" id="PTHR13847">
    <property type="entry name" value="SARCOSINE DEHYDROGENASE-RELATED"/>
    <property type="match status" value="1"/>
</dbReference>
<dbReference type="EMBL" id="SJPT01000001">
    <property type="protein sequence ID" value="TWU26559.1"/>
    <property type="molecule type" value="Genomic_DNA"/>
</dbReference>
<evidence type="ECO:0000256" key="1">
    <source>
        <dbReference type="ARBA" id="ARBA00023002"/>
    </source>
</evidence>
<evidence type="ECO:0000313" key="4">
    <source>
        <dbReference type="Proteomes" id="UP000316304"/>
    </source>
</evidence>
<gene>
    <name evidence="3" type="primary">thiO</name>
    <name evidence="3" type="ORF">Pla52o_04120</name>
</gene>
<reference evidence="3 4" key="1">
    <citation type="submission" date="2019-02" db="EMBL/GenBank/DDBJ databases">
        <title>Deep-cultivation of Planctomycetes and their phenomic and genomic characterization uncovers novel biology.</title>
        <authorList>
            <person name="Wiegand S."/>
            <person name="Jogler M."/>
            <person name="Boedeker C."/>
            <person name="Pinto D."/>
            <person name="Vollmers J."/>
            <person name="Rivas-Marin E."/>
            <person name="Kohn T."/>
            <person name="Peeters S.H."/>
            <person name="Heuer A."/>
            <person name="Rast P."/>
            <person name="Oberbeckmann S."/>
            <person name="Bunk B."/>
            <person name="Jeske O."/>
            <person name="Meyerdierks A."/>
            <person name="Storesund J.E."/>
            <person name="Kallscheuer N."/>
            <person name="Luecker S."/>
            <person name="Lage O.M."/>
            <person name="Pohl T."/>
            <person name="Merkel B.J."/>
            <person name="Hornburger P."/>
            <person name="Mueller R.-W."/>
            <person name="Bruemmer F."/>
            <person name="Labrenz M."/>
            <person name="Spormann A.M."/>
            <person name="Op Den Camp H."/>
            <person name="Overmann J."/>
            <person name="Amann R."/>
            <person name="Jetten M.S.M."/>
            <person name="Mascher T."/>
            <person name="Medema M.H."/>
            <person name="Devos D.P."/>
            <person name="Kaster A.-K."/>
            <person name="Ovreas L."/>
            <person name="Rohde M."/>
            <person name="Galperin M.Y."/>
            <person name="Jogler C."/>
        </authorList>
    </citation>
    <scope>NUCLEOTIDE SEQUENCE [LARGE SCALE GENOMIC DNA]</scope>
    <source>
        <strain evidence="3 4">Pla52o</strain>
    </source>
</reference>
<dbReference type="PANTHER" id="PTHR13847:SF289">
    <property type="entry name" value="GLYCINE OXIDASE"/>
    <property type="match status" value="1"/>
</dbReference>
<dbReference type="Pfam" id="PF01266">
    <property type="entry name" value="DAO"/>
    <property type="match status" value="1"/>
</dbReference>
<dbReference type="InterPro" id="IPR036188">
    <property type="entry name" value="FAD/NAD-bd_sf"/>
</dbReference>
<keyword evidence="4" id="KW-1185">Reference proteome</keyword>
<evidence type="ECO:0000259" key="2">
    <source>
        <dbReference type="Pfam" id="PF01266"/>
    </source>
</evidence>
<sequence length="392" mass="42770">MTAKTATIVGGGAIGLSLAWELSRRDIQVHVVEQRRIDESTSTIAGGILPPANLSRASDPIDQLRGLSHHLFPEWSERLSDVTGIDIGLRRCGGWYLANSPGEKAVMLGMSDYWNELDIECERVAIDRLQTLEPSLQAWLANQAKLDAWWVPDEYQVDSARYINALHQACLGAGVTVSEQTAVRDLRFDSSSAAVRTDQGWTESDLVVVCGGSWTGMVAPRLRLTQSMIPIRGQILVLKTERPLLRSVINVGNRYLLCRGDGRTLIGSCEEEVGFDKVTTDEMIETLRQFAVELVPELATAKTAERCAGLRPMTFDGFPMIGRVPDSANVFIAAGHYRSGIHLSPATAVCLADQICGQSPPIDLTPFRVGKQQRGIANAAEVAETFGDAPVR</sequence>
<dbReference type="Gene3D" id="3.50.50.60">
    <property type="entry name" value="FAD/NAD(P)-binding domain"/>
    <property type="match status" value="1"/>
</dbReference>
<dbReference type="GO" id="GO:0005737">
    <property type="term" value="C:cytoplasm"/>
    <property type="evidence" value="ECO:0007669"/>
    <property type="project" value="TreeGrafter"/>
</dbReference>
<dbReference type="SUPFAM" id="SSF51905">
    <property type="entry name" value="FAD/NAD(P)-binding domain"/>
    <property type="match status" value="1"/>
</dbReference>
<organism evidence="3 4">
    <name type="scientific">Novipirellula galeiformis</name>
    <dbReference type="NCBI Taxonomy" id="2528004"/>
    <lineage>
        <taxon>Bacteria</taxon>
        <taxon>Pseudomonadati</taxon>
        <taxon>Planctomycetota</taxon>
        <taxon>Planctomycetia</taxon>
        <taxon>Pirellulales</taxon>
        <taxon>Pirellulaceae</taxon>
        <taxon>Novipirellula</taxon>
    </lineage>
</organism>
<dbReference type="OrthoDB" id="9794226at2"/>
<evidence type="ECO:0000313" key="3">
    <source>
        <dbReference type="EMBL" id="TWU26559.1"/>
    </source>
</evidence>
<keyword evidence="1 3" id="KW-0560">Oxidoreductase</keyword>
<protein>
    <submittedName>
        <fullName evidence="3">Glycine oxidase</fullName>
        <ecNumber evidence="3">1.4.3.19</ecNumber>
    </submittedName>
</protein>
<proteinExistence type="predicted"/>
<dbReference type="SUPFAM" id="SSF54373">
    <property type="entry name" value="FAD-linked reductases, C-terminal domain"/>
    <property type="match status" value="1"/>
</dbReference>
<feature type="domain" description="FAD dependent oxidoreductase" evidence="2">
    <location>
        <begin position="7"/>
        <end position="353"/>
    </location>
</feature>
<dbReference type="EC" id="1.4.3.19" evidence="3"/>
<dbReference type="AlphaFoldDB" id="A0A5C6CV38"/>
<dbReference type="Gene3D" id="3.30.9.10">
    <property type="entry name" value="D-Amino Acid Oxidase, subunit A, domain 2"/>
    <property type="match status" value="1"/>
</dbReference>
<dbReference type="InterPro" id="IPR006076">
    <property type="entry name" value="FAD-dep_OxRdtase"/>
</dbReference>
<dbReference type="GO" id="GO:0043799">
    <property type="term" value="F:glycine oxidase activity"/>
    <property type="evidence" value="ECO:0007669"/>
    <property type="project" value="UniProtKB-EC"/>
</dbReference>
<accession>A0A5C6CV38</accession>
<dbReference type="RefSeq" id="WP_146592889.1">
    <property type="nucleotide sequence ID" value="NZ_SJPT01000001.1"/>
</dbReference>
<dbReference type="Proteomes" id="UP000316304">
    <property type="component" value="Unassembled WGS sequence"/>
</dbReference>
<name>A0A5C6CV38_9BACT</name>